<feature type="domain" description="WCX" evidence="2">
    <location>
        <begin position="255"/>
        <end position="327"/>
    </location>
</feature>
<dbReference type="HOGENOM" id="CLU_053686_1_0_9"/>
<dbReference type="InterPro" id="IPR051534">
    <property type="entry name" value="CBASS_pafABC_assoc_protein"/>
</dbReference>
<sequence length="333" mass="39038">MLKVYGTETKKMLNILILDVLQRYSDEEHPLTQQAIMRILKSDYGVEKVDRRSIKANVMSLLDMGYEISMEEGEGYYLLGREFEDAELRLLIDSVLFSKTISDAYAKRLIEKLKSFGNIYFDMRVSHVKPTPTMNRTENKQVLYNVSAIDEAIDEKRKIRFRYCKYGTDFKLHDQGKDYLVNPYQMVASGGRYYLLGNLDKYDDIVYYRIDKMMDVVMQADKVKSQKDVVGLEGQLNLSKHMAEHIYMFCGDSLNVTIRTTPTMMDTLVDWFGKDFKILNSSDDNLEVMVRCNEYAIFYWALQYGPYVEILSPQKLREELAEEISKMNDKYRK</sequence>
<dbReference type="eggNOG" id="COG2378">
    <property type="taxonomic scope" value="Bacteria"/>
</dbReference>
<feature type="domain" description="WYL" evidence="1">
    <location>
        <begin position="146"/>
        <end position="216"/>
    </location>
</feature>
<dbReference type="PROSITE" id="PS52050">
    <property type="entry name" value="WYL"/>
    <property type="match status" value="1"/>
</dbReference>
<dbReference type="PANTHER" id="PTHR34580:SF1">
    <property type="entry name" value="PROTEIN PAFC"/>
    <property type="match status" value="1"/>
</dbReference>
<name>E0S309_BUTPB</name>
<evidence type="ECO:0000259" key="2">
    <source>
        <dbReference type="Pfam" id="PF25583"/>
    </source>
</evidence>
<organism evidence="3 4">
    <name type="scientific">Butyrivibrio proteoclasticus (strain ATCC 51982 / DSM 14932 / B316)</name>
    <name type="common">Clostridium proteoclasticum</name>
    <dbReference type="NCBI Taxonomy" id="515622"/>
    <lineage>
        <taxon>Bacteria</taxon>
        <taxon>Bacillati</taxon>
        <taxon>Bacillota</taxon>
        <taxon>Clostridia</taxon>
        <taxon>Lachnospirales</taxon>
        <taxon>Lachnospiraceae</taxon>
        <taxon>Butyrivibrio</taxon>
    </lineage>
</organism>
<evidence type="ECO:0000259" key="1">
    <source>
        <dbReference type="Pfam" id="PF13280"/>
    </source>
</evidence>
<dbReference type="InterPro" id="IPR026881">
    <property type="entry name" value="WYL_dom"/>
</dbReference>
<dbReference type="Proteomes" id="UP000001299">
    <property type="component" value="Chromosome 2"/>
</dbReference>
<accession>E0S309</accession>
<dbReference type="Pfam" id="PF13280">
    <property type="entry name" value="WYL"/>
    <property type="match status" value="1"/>
</dbReference>
<evidence type="ECO:0000313" key="4">
    <source>
        <dbReference type="Proteomes" id="UP000001299"/>
    </source>
</evidence>
<proteinExistence type="predicted"/>
<dbReference type="STRING" id="515622.bpr_III103"/>
<dbReference type="KEGG" id="bpb:bpr_III103"/>
<keyword evidence="4" id="KW-1185">Reference proteome</keyword>
<dbReference type="RefSeq" id="WP_013282441.1">
    <property type="nucleotide sequence ID" value="NC_014388.1"/>
</dbReference>
<dbReference type="EMBL" id="CP001811">
    <property type="protein sequence ID" value="ADL35791.1"/>
    <property type="molecule type" value="Genomic_DNA"/>
</dbReference>
<reference evidence="3 4" key="1">
    <citation type="journal article" date="2010" name="PLoS ONE">
        <title>The glycobiome of the rumen bacterium Butyrivibrio proteoclasticus B316(T) highlights adaptation to a polysaccharide-rich environment.</title>
        <authorList>
            <person name="Kelly W.J."/>
            <person name="Leahy S.C."/>
            <person name="Altermann E."/>
            <person name="Yeoman C.J."/>
            <person name="Dunne J.C."/>
            <person name="Kong Z."/>
            <person name="Pacheco D.M."/>
            <person name="Li D."/>
            <person name="Noel S.J."/>
            <person name="Moon C.D."/>
            <person name="Cookson A.L."/>
            <person name="Attwood G.T."/>
        </authorList>
    </citation>
    <scope>NUCLEOTIDE SEQUENCE [LARGE SCALE GENOMIC DNA]</scope>
    <source>
        <strain evidence="4">ATCC 51982 / DSM 14932 / B316</strain>
    </source>
</reference>
<protein>
    <submittedName>
        <fullName evidence="3">Uncharacterized protein</fullName>
    </submittedName>
</protein>
<dbReference type="InterPro" id="IPR057727">
    <property type="entry name" value="WCX_dom"/>
</dbReference>
<gene>
    <name evidence="3" type="ordered locus">bpr_III103</name>
</gene>
<dbReference type="PANTHER" id="PTHR34580">
    <property type="match status" value="1"/>
</dbReference>
<dbReference type="AlphaFoldDB" id="E0S309"/>
<dbReference type="Pfam" id="PF25583">
    <property type="entry name" value="WCX"/>
    <property type="match status" value="1"/>
</dbReference>
<evidence type="ECO:0000313" key="3">
    <source>
        <dbReference type="EMBL" id="ADL35791.1"/>
    </source>
</evidence>